<dbReference type="InterPro" id="IPR000873">
    <property type="entry name" value="AMP-dep_synth/lig_dom"/>
</dbReference>
<keyword evidence="2 5" id="KW-0436">Ligase</keyword>
<dbReference type="InterPro" id="IPR025110">
    <property type="entry name" value="AMP-bd_C"/>
</dbReference>
<dbReference type="NCBIfam" id="NF004837">
    <property type="entry name" value="PRK06187.1"/>
    <property type="match status" value="1"/>
</dbReference>
<dbReference type="InterPro" id="IPR020845">
    <property type="entry name" value="AMP-binding_CS"/>
</dbReference>
<dbReference type="EMBL" id="JABBNB010000013">
    <property type="protein sequence ID" value="NMO02324.1"/>
    <property type="molecule type" value="Genomic_DNA"/>
</dbReference>
<proteinExistence type="inferred from homology"/>
<dbReference type="AlphaFoldDB" id="A0A848KTS1"/>
<dbReference type="Pfam" id="PF00501">
    <property type="entry name" value="AMP-binding"/>
    <property type="match status" value="1"/>
</dbReference>
<dbReference type="PANTHER" id="PTHR43767">
    <property type="entry name" value="LONG-CHAIN-FATTY-ACID--COA LIGASE"/>
    <property type="match status" value="1"/>
</dbReference>
<dbReference type="GO" id="GO:0016878">
    <property type="term" value="F:acid-thiol ligase activity"/>
    <property type="evidence" value="ECO:0007669"/>
    <property type="project" value="UniProtKB-ARBA"/>
</dbReference>
<dbReference type="Gene3D" id="3.30.300.30">
    <property type="match status" value="1"/>
</dbReference>
<dbReference type="Proteomes" id="UP000550729">
    <property type="component" value="Unassembled WGS sequence"/>
</dbReference>
<comment type="similarity">
    <text evidence="1">Belongs to the ATP-dependent AMP-binding enzyme family.</text>
</comment>
<evidence type="ECO:0000313" key="6">
    <source>
        <dbReference type="Proteomes" id="UP000550729"/>
    </source>
</evidence>
<dbReference type="SUPFAM" id="SSF56801">
    <property type="entry name" value="Acetyl-CoA synthetase-like"/>
    <property type="match status" value="1"/>
</dbReference>
<keyword evidence="6" id="KW-1185">Reference proteome</keyword>
<evidence type="ECO:0000256" key="1">
    <source>
        <dbReference type="ARBA" id="ARBA00006432"/>
    </source>
</evidence>
<accession>A0A848KTS1</accession>
<gene>
    <name evidence="5" type="ORF">HH308_13985</name>
</gene>
<dbReference type="InterPro" id="IPR042099">
    <property type="entry name" value="ANL_N_sf"/>
</dbReference>
<feature type="domain" description="AMP-dependent synthetase/ligase" evidence="3">
    <location>
        <begin position="8"/>
        <end position="371"/>
    </location>
</feature>
<dbReference type="PANTHER" id="PTHR43767:SF1">
    <property type="entry name" value="NONRIBOSOMAL PEPTIDE SYNTHASE PES1 (EUROFUNG)-RELATED"/>
    <property type="match status" value="1"/>
</dbReference>
<evidence type="ECO:0000256" key="2">
    <source>
        <dbReference type="ARBA" id="ARBA00022598"/>
    </source>
</evidence>
<reference evidence="5 6" key="1">
    <citation type="submission" date="2020-04" db="EMBL/GenBank/DDBJ databases">
        <title>Gordonia sp. nov. TBRC 11910.</title>
        <authorList>
            <person name="Suriyachadkun C."/>
        </authorList>
    </citation>
    <scope>NUCLEOTIDE SEQUENCE [LARGE SCALE GENOMIC DNA]</scope>
    <source>
        <strain evidence="5 6">TBRC 11910</strain>
    </source>
</reference>
<feature type="domain" description="AMP-binding enzyme C-terminal" evidence="4">
    <location>
        <begin position="421"/>
        <end position="497"/>
    </location>
</feature>
<dbReference type="Gene3D" id="3.40.50.12780">
    <property type="entry name" value="N-terminal domain of ligase-like"/>
    <property type="match status" value="1"/>
</dbReference>
<dbReference type="InterPro" id="IPR045851">
    <property type="entry name" value="AMP-bd_C_sf"/>
</dbReference>
<dbReference type="CDD" id="cd17631">
    <property type="entry name" value="FACL_FadD13-like"/>
    <property type="match status" value="1"/>
</dbReference>
<sequence length="508" mass="54948">MYLTQPLHRALQQHPDRVAVIDGDVQFTYARHIDRIARLAGALRAAGVNSGDRVAMHGLNSYRYLEYLMAVPWADAVLVPVNTRWSTAEVADSLLDAGVEVLIVDENFRSEVTEIQALCPQLRQVIYTGNDGQPGWLDYERCVADATAIEDARRGGDALAALFYTGGTTGRSKGVMLSHANLITSALGCAATGFLTTPAGRFLHSAPMFHLADLCMWAAQSLVGNTHAIVPSFEPTRVLTAIQQHEITDLFLVPTMIQMLIDHPQFDSFDLSSLRRFVYGASPISPKVLDRLLTLLPDVELAQAYGQTELSPVATLLGPADHRAVGPHRYSAGRAAPHSEIRVVRPDGADAATGEVGEIVSRGGHVMTGYWNMPEATAAAIREGWMHTGDAGYLDDEGFLFIADRIKDMIVSGGENVYSAEVEKALSTHPAVESCAVIGLPDDRFGERVHAVVVLHPGHGGLTPDELRDHCKTLIAGYKAPRSVEFVDALPLSGAGKVLKRTLRDAHA</sequence>
<dbReference type="InterPro" id="IPR050237">
    <property type="entry name" value="ATP-dep_AMP-bd_enzyme"/>
</dbReference>
<protein>
    <submittedName>
        <fullName evidence="5">Long-chain fatty acid--CoA ligase</fullName>
    </submittedName>
</protein>
<comment type="caution">
    <text evidence="5">The sequence shown here is derived from an EMBL/GenBank/DDBJ whole genome shotgun (WGS) entry which is preliminary data.</text>
</comment>
<dbReference type="Pfam" id="PF13193">
    <property type="entry name" value="AMP-binding_C"/>
    <property type="match status" value="1"/>
</dbReference>
<name>A0A848KTS1_9ACTN</name>
<dbReference type="PROSITE" id="PS00455">
    <property type="entry name" value="AMP_BINDING"/>
    <property type="match status" value="1"/>
</dbReference>
<evidence type="ECO:0000259" key="4">
    <source>
        <dbReference type="Pfam" id="PF13193"/>
    </source>
</evidence>
<organism evidence="5 6">
    <name type="scientific">Gordonia asplenii</name>
    <dbReference type="NCBI Taxonomy" id="2725283"/>
    <lineage>
        <taxon>Bacteria</taxon>
        <taxon>Bacillati</taxon>
        <taxon>Actinomycetota</taxon>
        <taxon>Actinomycetes</taxon>
        <taxon>Mycobacteriales</taxon>
        <taxon>Gordoniaceae</taxon>
        <taxon>Gordonia</taxon>
    </lineage>
</organism>
<dbReference type="FunFam" id="3.30.300.30:FF:000008">
    <property type="entry name" value="2,3-dihydroxybenzoate-AMP ligase"/>
    <property type="match status" value="1"/>
</dbReference>
<dbReference type="RefSeq" id="WP_170194917.1">
    <property type="nucleotide sequence ID" value="NZ_JABBNB010000013.1"/>
</dbReference>
<evidence type="ECO:0000259" key="3">
    <source>
        <dbReference type="Pfam" id="PF00501"/>
    </source>
</evidence>
<evidence type="ECO:0000313" key="5">
    <source>
        <dbReference type="EMBL" id="NMO02324.1"/>
    </source>
</evidence>